<reference evidence="4" key="1">
    <citation type="journal article" date="2019" name="Int. J. Syst. Evol. Microbiol.">
        <title>The Global Catalogue of Microorganisms (GCM) 10K type strain sequencing project: providing services to taxonomists for standard genome sequencing and annotation.</title>
        <authorList>
            <consortium name="The Broad Institute Genomics Platform"/>
            <consortium name="The Broad Institute Genome Sequencing Center for Infectious Disease"/>
            <person name="Wu L."/>
            <person name="Ma J."/>
        </authorList>
    </citation>
    <scope>NUCLEOTIDE SEQUENCE [LARGE SCALE GENOMIC DNA]</scope>
    <source>
        <strain evidence="4">KCTC 42911</strain>
    </source>
</reference>
<evidence type="ECO:0000256" key="2">
    <source>
        <dbReference type="SAM" id="SignalP"/>
    </source>
</evidence>
<dbReference type="RefSeq" id="WP_386735632.1">
    <property type="nucleotide sequence ID" value="NZ_JBHRXI010000010.1"/>
</dbReference>
<protein>
    <submittedName>
        <fullName evidence="3">DUF2092 domain-containing protein</fullName>
    </submittedName>
</protein>
<feature type="chain" id="PRO_5047303054" evidence="2">
    <location>
        <begin position="25"/>
        <end position="257"/>
    </location>
</feature>
<dbReference type="EMBL" id="JBHRXI010000010">
    <property type="protein sequence ID" value="MFC3614411.1"/>
    <property type="molecule type" value="Genomic_DNA"/>
</dbReference>
<dbReference type="SUPFAM" id="SSF89392">
    <property type="entry name" value="Prokaryotic lipoproteins and lipoprotein localization factors"/>
    <property type="match status" value="1"/>
</dbReference>
<gene>
    <name evidence="3" type="ORF">ACFORG_11610</name>
</gene>
<accession>A0ABV7THA0</accession>
<evidence type="ECO:0000256" key="1">
    <source>
        <dbReference type="ARBA" id="ARBA00022729"/>
    </source>
</evidence>
<evidence type="ECO:0000313" key="4">
    <source>
        <dbReference type="Proteomes" id="UP001595629"/>
    </source>
</evidence>
<dbReference type="InterPro" id="IPR019207">
    <property type="entry name" value="DUF2092"/>
</dbReference>
<feature type="signal peptide" evidence="2">
    <location>
        <begin position="1"/>
        <end position="24"/>
    </location>
</feature>
<dbReference type="Gene3D" id="2.50.20.10">
    <property type="entry name" value="Lipoprotein localisation LolA/LolB/LppX"/>
    <property type="match status" value="1"/>
</dbReference>
<dbReference type="Proteomes" id="UP001595629">
    <property type="component" value="Unassembled WGS sequence"/>
</dbReference>
<keyword evidence="4" id="KW-1185">Reference proteome</keyword>
<dbReference type="Pfam" id="PF09865">
    <property type="entry name" value="DUF2092"/>
    <property type="match status" value="1"/>
</dbReference>
<evidence type="ECO:0000313" key="3">
    <source>
        <dbReference type="EMBL" id="MFC3614411.1"/>
    </source>
</evidence>
<name>A0ABV7THA0_9RHOB</name>
<organism evidence="3 4">
    <name type="scientific">Lutimaribacter marinistellae</name>
    <dbReference type="NCBI Taxonomy" id="1820329"/>
    <lineage>
        <taxon>Bacteria</taxon>
        <taxon>Pseudomonadati</taxon>
        <taxon>Pseudomonadota</taxon>
        <taxon>Alphaproteobacteria</taxon>
        <taxon>Rhodobacterales</taxon>
        <taxon>Roseobacteraceae</taxon>
        <taxon>Lutimaribacter</taxon>
    </lineage>
</organism>
<proteinExistence type="predicted"/>
<dbReference type="InterPro" id="IPR029046">
    <property type="entry name" value="LolA/LolB/LppX"/>
</dbReference>
<keyword evidence="1 2" id="KW-0732">Signal</keyword>
<comment type="caution">
    <text evidence="3">The sequence shown here is derived from an EMBL/GenBank/DDBJ whole genome shotgun (WGS) entry which is preliminary data.</text>
</comment>
<sequence length="257" mass="28805">MLRSFSLRQGLTALALGLIANTLAAEEPPALDPQAVEILREASAYLSDQPRVAVDWFVSYDEVIDGREKLTRLRSGTTLLDREQGFYSYVEAGPTLREFFFDGSVFSVFDPQNNAFARTEVEGTFEILVDRVQQEYGLALPIWQVLSKRAEGELLSDATSAAYVGLTRVAGDEAHHLAFANYEQDWQVWISTDADAPILLMLVGTDPYTQGWPQFRAYFTGWDFAPEMKAEAFAFEPPEDAEQMVWPRVGVTTGQQE</sequence>